<evidence type="ECO:0000256" key="6">
    <source>
        <dbReference type="ARBA" id="ARBA00023136"/>
    </source>
</evidence>
<keyword evidence="4 7" id="KW-0812">Transmembrane</keyword>
<accession>D7DJI2</accession>
<feature type="transmembrane region" description="Helical" evidence="7">
    <location>
        <begin position="324"/>
        <end position="344"/>
    </location>
</feature>
<dbReference type="Pfam" id="PF03601">
    <property type="entry name" value="Cons_hypoth698"/>
    <property type="match status" value="1"/>
</dbReference>
<feature type="transmembrane region" description="Helical" evidence="7">
    <location>
        <begin position="36"/>
        <end position="54"/>
    </location>
</feature>
<keyword evidence="3" id="KW-1003">Cell membrane</keyword>
<evidence type="ECO:0000256" key="4">
    <source>
        <dbReference type="ARBA" id="ARBA00022692"/>
    </source>
</evidence>
<dbReference type="InterPro" id="IPR004630">
    <property type="entry name" value="UPF0324_YeiH-like"/>
</dbReference>
<gene>
    <name evidence="8" type="ordered locus">M301_1843</name>
</gene>
<evidence type="ECO:0000313" key="8">
    <source>
        <dbReference type="EMBL" id="ADI30217.1"/>
    </source>
</evidence>
<comment type="similarity">
    <text evidence="2">Belongs to the UPF0324 family.</text>
</comment>
<sequence>MQTLIKNYLPGIVLSLGIAIVSLILANITWLQSHAIGTLTIAIILGIFLGNTLYPSIATQCAKGVLFSKQRLLQLGIIFYGFRLTFADITHVGAHGALIDVLVLTSTFALAWVVGRKVFKLDTNTVILIGAGSSICGAAAVMATEPVLKGRAEQVSVAVSTVLVFGTMSMLLYPALFQWNLSWHFFPTSAEAFGIFTGSTVHEVAQVVAAAKPLGDIATNTAVIAKMVRVMMLAPFLILLSLYVARTQQSQIHLEATTKAPITIPWFAVIFVAVAGLNSLAIVPSNLVVAAVNIDTLFLAMAMASLGLCTHFSAIKQAGFKPMVLGGILFSWLIIGGALINRLVMG</sequence>
<feature type="transmembrane region" description="Helical" evidence="7">
    <location>
        <begin position="126"/>
        <end position="143"/>
    </location>
</feature>
<feature type="transmembrane region" description="Helical" evidence="7">
    <location>
        <begin position="223"/>
        <end position="244"/>
    </location>
</feature>
<keyword evidence="9" id="KW-1185">Reference proteome</keyword>
<evidence type="ECO:0000313" key="9">
    <source>
        <dbReference type="Proteomes" id="UP000000383"/>
    </source>
</evidence>
<organism evidence="8 9">
    <name type="scientific">Methylotenera versatilis (strain 301)</name>
    <dbReference type="NCBI Taxonomy" id="666681"/>
    <lineage>
        <taxon>Bacteria</taxon>
        <taxon>Pseudomonadati</taxon>
        <taxon>Pseudomonadota</taxon>
        <taxon>Betaproteobacteria</taxon>
        <taxon>Nitrosomonadales</taxon>
        <taxon>Methylophilaceae</taxon>
        <taxon>Methylotenera</taxon>
    </lineage>
</organism>
<dbReference type="GO" id="GO:0005886">
    <property type="term" value="C:plasma membrane"/>
    <property type="evidence" value="ECO:0007669"/>
    <property type="project" value="UniProtKB-SubCell"/>
</dbReference>
<keyword evidence="6 7" id="KW-0472">Membrane</keyword>
<keyword evidence="5 7" id="KW-1133">Transmembrane helix</keyword>
<feature type="transmembrane region" description="Helical" evidence="7">
    <location>
        <begin position="155"/>
        <end position="176"/>
    </location>
</feature>
<feature type="transmembrane region" description="Helical" evidence="7">
    <location>
        <begin position="92"/>
        <end position="114"/>
    </location>
</feature>
<feature type="transmembrane region" description="Helical" evidence="7">
    <location>
        <begin position="12"/>
        <end position="30"/>
    </location>
</feature>
<protein>
    <submittedName>
        <fullName evidence="8">Uncharacterized protein family UPF0324</fullName>
    </submittedName>
</protein>
<evidence type="ECO:0000256" key="7">
    <source>
        <dbReference type="SAM" id="Phobius"/>
    </source>
</evidence>
<dbReference type="RefSeq" id="WP_013148529.1">
    <property type="nucleotide sequence ID" value="NC_014207.1"/>
</dbReference>
<proteinExistence type="inferred from homology"/>
<dbReference type="OrthoDB" id="9805703at2"/>
<feature type="transmembrane region" description="Helical" evidence="7">
    <location>
        <begin position="264"/>
        <end position="283"/>
    </location>
</feature>
<dbReference type="PANTHER" id="PTHR30106">
    <property type="entry name" value="INNER MEMBRANE PROTEIN YEIH-RELATED"/>
    <property type="match status" value="1"/>
</dbReference>
<reference evidence="8 9" key="2">
    <citation type="journal article" date="2011" name="J. Bacteriol.">
        <title>Genomes of three methylotrophs from a single niche uncover genetic and metabolic divergence of Methylophilaceae.</title>
        <authorList>
            <person name="Lapidus A."/>
            <person name="Clum A."/>
            <person name="Labutti K."/>
            <person name="Kaluzhnaya M.G."/>
            <person name="Lim S."/>
            <person name="Beck D.A."/>
            <person name="Glavina Del Rio T."/>
            <person name="Nolan M."/>
            <person name="Mavromatis K."/>
            <person name="Huntemann M."/>
            <person name="Lucas S."/>
            <person name="Lidstrom M.E."/>
            <person name="Ivanova N."/>
            <person name="Chistoserdova L."/>
        </authorList>
    </citation>
    <scope>NUCLEOTIDE SEQUENCE [LARGE SCALE GENOMIC DNA]</scope>
    <source>
        <strain evidence="8 9">301</strain>
    </source>
</reference>
<dbReference type="PANTHER" id="PTHR30106:SF2">
    <property type="entry name" value="UPF0324 INNER MEMBRANE PROTEIN YEIH"/>
    <property type="match status" value="1"/>
</dbReference>
<dbReference type="NCBIfam" id="TIGR00698">
    <property type="entry name" value="YeiH family putative sulfate export transporter"/>
    <property type="match status" value="1"/>
</dbReference>
<dbReference type="AlphaFoldDB" id="D7DJI2"/>
<dbReference type="STRING" id="666681.M301_1843"/>
<feature type="transmembrane region" description="Helical" evidence="7">
    <location>
        <begin position="289"/>
        <end position="312"/>
    </location>
</feature>
<dbReference type="EMBL" id="CP002056">
    <property type="protein sequence ID" value="ADI30217.1"/>
    <property type="molecule type" value="Genomic_DNA"/>
</dbReference>
<evidence type="ECO:0000256" key="2">
    <source>
        <dbReference type="ARBA" id="ARBA00007977"/>
    </source>
</evidence>
<evidence type="ECO:0000256" key="1">
    <source>
        <dbReference type="ARBA" id="ARBA00004651"/>
    </source>
</evidence>
<reference evidence="9" key="1">
    <citation type="submission" date="2010-05" db="EMBL/GenBank/DDBJ databases">
        <title>Complete sequence of Methylotenera sp. 301.</title>
        <authorList>
            <person name="Lucas S."/>
            <person name="Copeland A."/>
            <person name="Lapidus A."/>
            <person name="Cheng J.-F."/>
            <person name="Bruce D."/>
            <person name="Goodwin L."/>
            <person name="Pitluck S."/>
            <person name="Clum A."/>
            <person name="Land M."/>
            <person name="Hauser L."/>
            <person name="Kyrpides N."/>
            <person name="Ivanova N."/>
            <person name="Chistoservova L."/>
            <person name="Kalyuzhnaya M."/>
            <person name="Woyke T."/>
        </authorList>
    </citation>
    <scope>NUCLEOTIDE SEQUENCE [LARGE SCALE GENOMIC DNA]</scope>
    <source>
        <strain evidence="9">301</strain>
    </source>
</reference>
<dbReference type="Proteomes" id="UP000000383">
    <property type="component" value="Chromosome"/>
</dbReference>
<name>D7DJI2_METV0</name>
<evidence type="ECO:0000256" key="3">
    <source>
        <dbReference type="ARBA" id="ARBA00022475"/>
    </source>
</evidence>
<evidence type="ECO:0000256" key="5">
    <source>
        <dbReference type="ARBA" id="ARBA00022989"/>
    </source>
</evidence>
<dbReference type="HOGENOM" id="CLU_033541_0_0_4"/>
<dbReference type="InterPro" id="IPR018383">
    <property type="entry name" value="UPF0324_pro"/>
</dbReference>
<dbReference type="KEGG" id="meh:M301_1843"/>
<dbReference type="eggNOG" id="COG2855">
    <property type="taxonomic scope" value="Bacteria"/>
</dbReference>
<comment type="subcellular location">
    <subcellularLocation>
        <location evidence="1">Cell membrane</location>
        <topology evidence="1">Multi-pass membrane protein</topology>
    </subcellularLocation>
</comment>